<accession>A0ACC2LBG6</accession>
<dbReference type="EMBL" id="CM056815">
    <property type="protein sequence ID" value="KAJ8630389.1"/>
    <property type="molecule type" value="Genomic_DNA"/>
</dbReference>
<evidence type="ECO:0000313" key="2">
    <source>
        <dbReference type="Proteomes" id="UP001234297"/>
    </source>
</evidence>
<name>A0ACC2LBG6_PERAE</name>
<proteinExistence type="predicted"/>
<organism evidence="1 2">
    <name type="scientific">Persea americana</name>
    <name type="common">Avocado</name>
    <dbReference type="NCBI Taxonomy" id="3435"/>
    <lineage>
        <taxon>Eukaryota</taxon>
        <taxon>Viridiplantae</taxon>
        <taxon>Streptophyta</taxon>
        <taxon>Embryophyta</taxon>
        <taxon>Tracheophyta</taxon>
        <taxon>Spermatophyta</taxon>
        <taxon>Magnoliopsida</taxon>
        <taxon>Magnoliidae</taxon>
        <taxon>Laurales</taxon>
        <taxon>Lauraceae</taxon>
        <taxon>Persea</taxon>
    </lineage>
</organism>
<sequence length="135" mass="15340">MIHTCQDEALVSELRLAEAEQLQDCFPVTGCDFKGNQEKDNNHPFRSSVFSQPHVSLKPGAFATCFINALTGCSLRLCWCHRSTYGHWKDLHCSKILYQILVINGNGFLLLVSNCFISFQFSATFPPGDTQFYYY</sequence>
<keyword evidence="2" id="KW-1185">Reference proteome</keyword>
<gene>
    <name evidence="1" type="ORF">MRB53_023712</name>
</gene>
<reference evidence="1 2" key="1">
    <citation type="journal article" date="2022" name="Hortic Res">
        <title>A haplotype resolved chromosomal level avocado genome allows analysis of novel avocado genes.</title>
        <authorList>
            <person name="Nath O."/>
            <person name="Fletcher S.J."/>
            <person name="Hayward A."/>
            <person name="Shaw L.M."/>
            <person name="Masouleh A.K."/>
            <person name="Furtado A."/>
            <person name="Henry R.J."/>
            <person name="Mitter N."/>
        </authorList>
    </citation>
    <scope>NUCLEOTIDE SEQUENCE [LARGE SCALE GENOMIC DNA]</scope>
    <source>
        <strain evidence="2">cv. Hass</strain>
    </source>
</reference>
<comment type="caution">
    <text evidence="1">The sequence shown here is derived from an EMBL/GenBank/DDBJ whole genome shotgun (WGS) entry which is preliminary data.</text>
</comment>
<dbReference type="Proteomes" id="UP001234297">
    <property type="component" value="Chromosome 7"/>
</dbReference>
<protein>
    <submittedName>
        <fullName evidence="1">Uncharacterized protein</fullName>
    </submittedName>
</protein>
<evidence type="ECO:0000313" key="1">
    <source>
        <dbReference type="EMBL" id="KAJ8630389.1"/>
    </source>
</evidence>